<evidence type="ECO:0000313" key="1">
    <source>
        <dbReference type="EMBL" id="GIY93087.1"/>
    </source>
</evidence>
<organism evidence="1 2">
    <name type="scientific">Caerostris extrusa</name>
    <name type="common">Bark spider</name>
    <name type="synonym">Caerostris bankana</name>
    <dbReference type="NCBI Taxonomy" id="172846"/>
    <lineage>
        <taxon>Eukaryota</taxon>
        <taxon>Metazoa</taxon>
        <taxon>Ecdysozoa</taxon>
        <taxon>Arthropoda</taxon>
        <taxon>Chelicerata</taxon>
        <taxon>Arachnida</taxon>
        <taxon>Araneae</taxon>
        <taxon>Araneomorphae</taxon>
        <taxon>Entelegynae</taxon>
        <taxon>Araneoidea</taxon>
        <taxon>Araneidae</taxon>
        <taxon>Caerostris</taxon>
    </lineage>
</organism>
<reference evidence="1 2" key="1">
    <citation type="submission" date="2021-06" db="EMBL/GenBank/DDBJ databases">
        <title>Caerostris extrusa draft genome.</title>
        <authorList>
            <person name="Kono N."/>
            <person name="Arakawa K."/>
        </authorList>
    </citation>
    <scope>NUCLEOTIDE SEQUENCE [LARGE SCALE GENOMIC DNA]</scope>
</reference>
<proteinExistence type="predicted"/>
<gene>
    <name evidence="1" type="primary">AVEN_118310_1</name>
    <name evidence="1" type="ORF">CEXT_717501</name>
</gene>
<dbReference type="AlphaFoldDB" id="A0AAV4XDH1"/>
<dbReference type="EMBL" id="BPLR01000231">
    <property type="protein sequence ID" value="GIY93087.1"/>
    <property type="molecule type" value="Genomic_DNA"/>
</dbReference>
<keyword evidence="2" id="KW-1185">Reference proteome</keyword>
<dbReference type="CDD" id="cd02440">
    <property type="entry name" value="AdoMet_MTases"/>
    <property type="match status" value="1"/>
</dbReference>
<dbReference type="Proteomes" id="UP001054945">
    <property type="component" value="Unassembled WGS sequence"/>
</dbReference>
<dbReference type="InterPro" id="IPR029063">
    <property type="entry name" value="SAM-dependent_MTases_sf"/>
</dbReference>
<evidence type="ECO:0000313" key="2">
    <source>
        <dbReference type="Proteomes" id="UP001054945"/>
    </source>
</evidence>
<dbReference type="Pfam" id="PF13489">
    <property type="entry name" value="Methyltransf_23"/>
    <property type="match status" value="1"/>
</dbReference>
<sequence length="429" mass="48813">MIADEYNVRYILLLKLKSYPQWKDLSGEVVMDVGCGDGSESTKCILQLFPRVKKIIAIDKLRRVIAAAKRENAHPKIEYHVANITKKLTLMTWYNKISKIISFHCFEFVKLKAAFQNVFFLLKPGGEGVIVLMTSNAFRDAYDEMLGNPMWSRHLKNRKGPSAGFANYVTHFQCAALAQEVGLNVQFCQARENTACFENDEIMFPRHCLVSVFQQVCFRDTVWCLCFRDTVWCLCPRHCLVSVFPRHCLVSVFRDTVWCLCFRDTVWCLCFRDTVWCLCFRDTVWCLCFETLFGACVSETLFGACRDTVLSVLSRHCLVSVLSRHCLVSVLPRHCLVSVFRDTVWCLCFRDTVCVCPRHCLVSVLPRHCLVSVLPTLFGVCASETLFGVCASETLFGVCASETLFGIRGDTGFGLSFIVCELFGVFIPM</sequence>
<accession>A0AAV4XDH1</accession>
<name>A0AAV4XDH1_CAEEX</name>
<comment type="caution">
    <text evidence="1">The sequence shown here is derived from an EMBL/GenBank/DDBJ whole genome shotgun (WGS) entry which is preliminary data.</text>
</comment>
<dbReference type="Gene3D" id="3.40.50.150">
    <property type="entry name" value="Vaccinia Virus protein VP39"/>
    <property type="match status" value="1"/>
</dbReference>
<dbReference type="SUPFAM" id="SSF53335">
    <property type="entry name" value="S-adenosyl-L-methionine-dependent methyltransferases"/>
    <property type="match status" value="1"/>
</dbReference>
<protein>
    <submittedName>
        <fullName evidence="1">Methyltransf_25 domain-containing protein</fullName>
    </submittedName>
</protein>